<proteinExistence type="predicted"/>
<feature type="domain" description="G" evidence="6">
    <location>
        <begin position="83"/>
        <end position="194"/>
    </location>
</feature>
<dbReference type="KEGG" id="afy:BW247_14365"/>
<name>A0A1P8UJW7_9GAMM</name>
<gene>
    <name evidence="7" type="ORF">BW247_14365</name>
</gene>
<dbReference type="EMBL" id="CP019434">
    <property type="protein sequence ID" value="APZ44129.1"/>
    <property type="molecule type" value="Genomic_DNA"/>
</dbReference>
<evidence type="ECO:0000259" key="6">
    <source>
        <dbReference type="Pfam" id="PF01926"/>
    </source>
</evidence>
<dbReference type="GO" id="GO:0016020">
    <property type="term" value="C:membrane"/>
    <property type="evidence" value="ECO:0007669"/>
    <property type="project" value="UniProtKB-SubCell"/>
</dbReference>
<evidence type="ECO:0000313" key="8">
    <source>
        <dbReference type="Proteomes" id="UP000243807"/>
    </source>
</evidence>
<protein>
    <submittedName>
        <fullName evidence="7">GTP-binding protein HSR1</fullName>
    </submittedName>
</protein>
<keyword evidence="4" id="KW-0472">Membrane</keyword>
<dbReference type="InterPro" id="IPR006073">
    <property type="entry name" value="GTP-bd"/>
</dbReference>
<feature type="region of interest" description="Disordered" evidence="5">
    <location>
        <begin position="15"/>
        <end position="35"/>
    </location>
</feature>
<evidence type="ECO:0000256" key="1">
    <source>
        <dbReference type="ARBA" id="ARBA00004141"/>
    </source>
</evidence>
<dbReference type="GO" id="GO:0030488">
    <property type="term" value="P:tRNA methylation"/>
    <property type="evidence" value="ECO:0007669"/>
    <property type="project" value="TreeGrafter"/>
</dbReference>
<dbReference type="Pfam" id="PF01926">
    <property type="entry name" value="MMR_HSR1"/>
    <property type="match status" value="1"/>
</dbReference>
<keyword evidence="8" id="KW-1185">Reference proteome</keyword>
<dbReference type="InterPro" id="IPR027417">
    <property type="entry name" value="P-loop_NTPase"/>
</dbReference>
<dbReference type="GO" id="GO:0005525">
    <property type="term" value="F:GTP binding"/>
    <property type="evidence" value="ECO:0007669"/>
    <property type="project" value="InterPro"/>
</dbReference>
<evidence type="ECO:0000256" key="4">
    <source>
        <dbReference type="ARBA" id="ARBA00023136"/>
    </source>
</evidence>
<comment type="subcellular location">
    <subcellularLocation>
        <location evidence="1">Membrane</location>
        <topology evidence="1">Multi-pass membrane protein</topology>
    </subcellularLocation>
</comment>
<evidence type="ECO:0000256" key="3">
    <source>
        <dbReference type="ARBA" id="ARBA00022989"/>
    </source>
</evidence>
<dbReference type="STRING" id="1765967.BW247_14365"/>
<evidence type="ECO:0000313" key="7">
    <source>
        <dbReference type="EMBL" id="APZ44129.1"/>
    </source>
</evidence>
<organism evidence="7 8">
    <name type="scientific">Acidihalobacter ferrooxydans</name>
    <dbReference type="NCBI Taxonomy" id="1765967"/>
    <lineage>
        <taxon>Bacteria</taxon>
        <taxon>Pseudomonadati</taxon>
        <taxon>Pseudomonadota</taxon>
        <taxon>Gammaproteobacteria</taxon>
        <taxon>Chromatiales</taxon>
        <taxon>Ectothiorhodospiraceae</taxon>
        <taxon>Acidihalobacter</taxon>
    </lineage>
</organism>
<reference evidence="7 8" key="1">
    <citation type="submission" date="2017-01" db="EMBL/GenBank/DDBJ databases">
        <title>Draft sequence of Acidihalobacter ferrooxidans strain DSM 14175 (strain V8).</title>
        <authorList>
            <person name="Khaleque H.N."/>
            <person name="Ramsay J.P."/>
            <person name="Murphy R.J.T."/>
            <person name="Kaksonen A.H."/>
            <person name="Boxall N.J."/>
            <person name="Watkin E.L.J."/>
        </authorList>
    </citation>
    <scope>NUCLEOTIDE SEQUENCE [LARGE SCALE GENOMIC DNA]</scope>
    <source>
        <strain evidence="7 8">V8</strain>
    </source>
</reference>
<dbReference type="CDD" id="cd00880">
    <property type="entry name" value="Era_like"/>
    <property type="match status" value="1"/>
</dbReference>
<dbReference type="InterPro" id="IPR021147">
    <property type="entry name" value="DUF697"/>
</dbReference>
<dbReference type="GO" id="GO:0005737">
    <property type="term" value="C:cytoplasm"/>
    <property type="evidence" value="ECO:0007669"/>
    <property type="project" value="TreeGrafter"/>
</dbReference>
<dbReference type="GO" id="GO:0002098">
    <property type="term" value="P:tRNA wobble uridine modification"/>
    <property type="evidence" value="ECO:0007669"/>
    <property type="project" value="TreeGrafter"/>
</dbReference>
<sequence length="465" mass="49647">MKIWKRVRARWPRGWSKRAADAAPEPPAPTPGDAGARHLALARESLRELLEDPRVPEAVRAGLAEDYARVRRLLDKLDEGSVHVAVYGRVSVGKSALLNALLGVERFSVSPLHGETRSSAHAQWDAFDAGGVYLIDTPGINEVDGAARAQLAREVVAESDVVLFVVDGDLTEVEFEALKQVADAHAAVLLVLNKADRYTAEERERLRAVLARRVAGVLPEGRLVLTSARPAERVRVRVDAQGRESESVERPAADIGALEDRLWAVLEAEGKTLAALNASLFAGQLSERVAARVLEVKRELGERVIRMYSLAKGVAVGFNPLPGADLVAAVALDVSMVIHLGKVYGLPMSRAEAGRLVAVIAGQLVALLGSAWTINLAAALLKLGSGGLSSLATGTAQGAVAWYATYVVGRAAERYLAAGKSWGEGGAKRGVREILDSLDRDSLLKEARAELLARLRRSPASAKAP</sequence>
<dbReference type="Pfam" id="PF05128">
    <property type="entry name" value="DUF697"/>
    <property type="match status" value="1"/>
</dbReference>
<keyword evidence="3" id="KW-1133">Transmembrane helix</keyword>
<accession>A0A1P8UJW7</accession>
<dbReference type="PANTHER" id="PTHR42714:SF6">
    <property type="entry name" value="TRANSLATION INITIATION FACTOR IF-2"/>
    <property type="match status" value="1"/>
</dbReference>
<evidence type="ECO:0000256" key="5">
    <source>
        <dbReference type="SAM" id="MobiDB-lite"/>
    </source>
</evidence>
<keyword evidence="2" id="KW-0812">Transmembrane</keyword>
<dbReference type="SUPFAM" id="SSF52540">
    <property type="entry name" value="P-loop containing nucleoside triphosphate hydrolases"/>
    <property type="match status" value="1"/>
</dbReference>
<evidence type="ECO:0000256" key="2">
    <source>
        <dbReference type="ARBA" id="ARBA00022692"/>
    </source>
</evidence>
<dbReference type="Proteomes" id="UP000243807">
    <property type="component" value="Chromosome"/>
</dbReference>
<dbReference type="RefSeq" id="WP_076837752.1">
    <property type="nucleotide sequence ID" value="NZ_CP019434.1"/>
</dbReference>
<dbReference type="AlphaFoldDB" id="A0A1P8UJW7"/>
<dbReference type="Gene3D" id="3.40.50.300">
    <property type="entry name" value="P-loop containing nucleotide triphosphate hydrolases"/>
    <property type="match status" value="1"/>
</dbReference>
<dbReference type="PANTHER" id="PTHR42714">
    <property type="entry name" value="TRNA MODIFICATION GTPASE GTPBP3"/>
    <property type="match status" value="1"/>
</dbReference>